<proteinExistence type="predicted"/>
<comment type="caution">
    <text evidence="1">The sequence shown here is derived from an EMBL/GenBank/DDBJ whole genome shotgun (WGS) entry which is preliminary data.</text>
</comment>
<evidence type="ECO:0000313" key="1">
    <source>
        <dbReference type="EMBL" id="EKS01971.1"/>
    </source>
</evidence>
<accession>A0AA87SYL4</accession>
<protein>
    <submittedName>
        <fullName evidence="1">Uncharacterized protein</fullName>
    </submittedName>
</protein>
<name>A0AA87SYL4_9LEPT</name>
<gene>
    <name evidence="1" type="ORF">LEP1GSC125_0272</name>
</gene>
<evidence type="ECO:0000313" key="2">
    <source>
        <dbReference type="Proteomes" id="UP000001343"/>
    </source>
</evidence>
<organism evidence="1 2">
    <name type="scientific">Leptospira mayottensis 200901122</name>
    <dbReference type="NCBI Taxonomy" id="1193010"/>
    <lineage>
        <taxon>Bacteria</taxon>
        <taxon>Pseudomonadati</taxon>
        <taxon>Spirochaetota</taxon>
        <taxon>Spirochaetia</taxon>
        <taxon>Leptospirales</taxon>
        <taxon>Leptospiraceae</taxon>
        <taxon>Leptospira</taxon>
    </lineage>
</organism>
<dbReference type="Proteomes" id="UP000001343">
    <property type="component" value="Unassembled WGS sequence"/>
</dbReference>
<dbReference type="EMBL" id="AKWM02000004">
    <property type="protein sequence ID" value="EKS01971.1"/>
    <property type="molecule type" value="Genomic_DNA"/>
</dbReference>
<reference evidence="1 2" key="1">
    <citation type="journal article" date="2014" name="Int. J. Syst. Evol. Microbiol.">
        <title>Leptospira mayottensis sp. nov., a pathogenic species of the genus Leptospira isolated from humans.</title>
        <authorList>
            <person name="Bourhy P."/>
            <person name="Collet L."/>
            <person name="Brisse S."/>
            <person name="Picardeau M."/>
        </authorList>
    </citation>
    <scope>NUCLEOTIDE SEQUENCE [LARGE SCALE GENOMIC DNA]</scope>
    <source>
        <strain evidence="1 2">200901122</strain>
    </source>
</reference>
<sequence>MKNQDENSPMAILKPNEKIVAKMLATRQGLKIHSVLLNFFGVILL</sequence>
<dbReference type="AlphaFoldDB" id="A0AA87SYL4"/>